<dbReference type="SUPFAM" id="SSF47798">
    <property type="entry name" value="Barrier-to-autointegration factor, BAF"/>
    <property type="match status" value="1"/>
</dbReference>
<dbReference type="InterPro" id="IPR036617">
    <property type="entry name" value="BAF_sf"/>
</dbReference>
<comment type="caution">
    <text evidence="2">The sequence shown here is derived from an EMBL/GenBank/DDBJ whole genome shotgun (WGS) entry which is preliminary data.</text>
</comment>
<protein>
    <submittedName>
        <fullName evidence="2">Uncharacterized protein</fullName>
    </submittedName>
</protein>
<evidence type="ECO:0000256" key="1">
    <source>
        <dbReference type="SAM" id="SignalP"/>
    </source>
</evidence>
<evidence type="ECO:0000313" key="4">
    <source>
        <dbReference type="Proteomes" id="UP000663828"/>
    </source>
</evidence>
<keyword evidence="4" id="KW-1185">Reference proteome</keyword>
<gene>
    <name evidence="2" type="ORF">EDS130_LOCUS9708</name>
    <name evidence="3" type="ORF">XAT740_LOCUS20998</name>
</gene>
<dbReference type="EMBL" id="CAJNOR010001490">
    <property type="protein sequence ID" value="CAF1151903.1"/>
    <property type="molecule type" value="Genomic_DNA"/>
</dbReference>
<keyword evidence="1" id="KW-0732">Signal</keyword>
<reference evidence="2" key="1">
    <citation type="submission" date="2021-02" db="EMBL/GenBank/DDBJ databases">
        <authorList>
            <person name="Nowell W R."/>
        </authorList>
    </citation>
    <scope>NUCLEOTIDE SEQUENCE</scope>
</reference>
<sequence>MQHALIFTNLFLNLFMSVSPSKFDPCNLRSNKFARILSKPLGDQILHKIPGIGMHTSEKLQKTKRMTKAEDLLREFTHTFRSDDEQFRLWLMKDYALPEYRATECTIALIDYIAQAKKNYWPLP</sequence>
<dbReference type="GO" id="GO:0003677">
    <property type="term" value="F:DNA binding"/>
    <property type="evidence" value="ECO:0007669"/>
    <property type="project" value="InterPro"/>
</dbReference>
<dbReference type="OrthoDB" id="9972166at2759"/>
<dbReference type="EMBL" id="CAJNOJ010000033">
    <property type="protein sequence ID" value="CAF0899557.1"/>
    <property type="molecule type" value="Genomic_DNA"/>
</dbReference>
<dbReference type="Proteomes" id="UP000663828">
    <property type="component" value="Unassembled WGS sequence"/>
</dbReference>
<feature type="chain" id="PRO_5036223745" evidence="1">
    <location>
        <begin position="21"/>
        <end position="124"/>
    </location>
</feature>
<evidence type="ECO:0000313" key="5">
    <source>
        <dbReference type="Proteomes" id="UP000663852"/>
    </source>
</evidence>
<dbReference type="Gene3D" id="1.10.150.40">
    <property type="entry name" value="Barrier-to-autointegration factor, BAF"/>
    <property type="match status" value="1"/>
</dbReference>
<feature type="signal peptide" evidence="1">
    <location>
        <begin position="1"/>
        <end position="20"/>
    </location>
</feature>
<dbReference type="Proteomes" id="UP000663852">
    <property type="component" value="Unassembled WGS sequence"/>
</dbReference>
<accession>A0A813ZJD5</accession>
<dbReference type="Pfam" id="PF02961">
    <property type="entry name" value="SAM_BAF"/>
    <property type="match status" value="1"/>
</dbReference>
<organism evidence="2 5">
    <name type="scientific">Adineta ricciae</name>
    <name type="common">Rotifer</name>
    <dbReference type="NCBI Taxonomy" id="249248"/>
    <lineage>
        <taxon>Eukaryota</taxon>
        <taxon>Metazoa</taxon>
        <taxon>Spiralia</taxon>
        <taxon>Gnathifera</taxon>
        <taxon>Rotifera</taxon>
        <taxon>Eurotatoria</taxon>
        <taxon>Bdelloidea</taxon>
        <taxon>Adinetida</taxon>
        <taxon>Adinetidae</taxon>
        <taxon>Adineta</taxon>
    </lineage>
</organism>
<name>A0A813ZJD5_ADIRI</name>
<dbReference type="InterPro" id="IPR004122">
    <property type="entry name" value="BAF_prot"/>
</dbReference>
<evidence type="ECO:0000313" key="3">
    <source>
        <dbReference type="EMBL" id="CAF1151903.1"/>
    </source>
</evidence>
<evidence type="ECO:0000313" key="2">
    <source>
        <dbReference type="EMBL" id="CAF0899557.1"/>
    </source>
</evidence>
<proteinExistence type="predicted"/>
<dbReference type="AlphaFoldDB" id="A0A813ZJD5"/>